<dbReference type="EnsemblPlants" id="LPERR11G13270.1">
    <property type="protein sequence ID" value="LPERR11G13270.1"/>
    <property type="gene ID" value="LPERR11G13270"/>
</dbReference>
<dbReference type="AlphaFoldDB" id="A0A0D9XT16"/>
<protein>
    <submittedName>
        <fullName evidence="2">Uncharacterized protein</fullName>
    </submittedName>
</protein>
<feature type="chain" id="PRO_5002350269" evidence="1">
    <location>
        <begin position="24"/>
        <end position="116"/>
    </location>
</feature>
<reference evidence="2" key="3">
    <citation type="submission" date="2015-04" db="UniProtKB">
        <authorList>
            <consortium name="EnsemblPlants"/>
        </authorList>
    </citation>
    <scope>IDENTIFICATION</scope>
</reference>
<evidence type="ECO:0000313" key="3">
    <source>
        <dbReference type="Proteomes" id="UP000032180"/>
    </source>
</evidence>
<evidence type="ECO:0000313" key="2">
    <source>
        <dbReference type="EnsemblPlants" id="LPERR11G13270.1"/>
    </source>
</evidence>
<dbReference type="Gramene" id="LPERR11G13270.1">
    <property type="protein sequence ID" value="LPERR11G13270.1"/>
    <property type="gene ID" value="LPERR11G13270"/>
</dbReference>
<sequence>MKTSHLMILSIVFLVLSSDMMMAARTTTFGTLDGTVCKRVTFEVHCDDIKPCAKLCGTQNPLYPSHSLITSIICHNTSECQCTFCKIQEDVTILVVGGCDLSNNQSPKKSEPTNRT</sequence>
<reference evidence="2 3" key="1">
    <citation type="submission" date="2012-08" db="EMBL/GenBank/DDBJ databases">
        <title>Oryza genome evolution.</title>
        <authorList>
            <person name="Wing R.A."/>
        </authorList>
    </citation>
    <scope>NUCLEOTIDE SEQUENCE</scope>
</reference>
<organism evidence="2 3">
    <name type="scientific">Leersia perrieri</name>
    <dbReference type="NCBI Taxonomy" id="77586"/>
    <lineage>
        <taxon>Eukaryota</taxon>
        <taxon>Viridiplantae</taxon>
        <taxon>Streptophyta</taxon>
        <taxon>Embryophyta</taxon>
        <taxon>Tracheophyta</taxon>
        <taxon>Spermatophyta</taxon>
        <taxon>Magnoliopsida</taxon>
        <taxon>Liliopsida</taxon>
        <taxon>Poales</taxon>
        <taxon>Poaceae</taxon>
        <taxon>BOP clade</taxon>
        <taxon>Oryzoideae</taxon>
        <taxon>Oryzeae</taxon>
        <taxon>Oryzinae</taxon>
        <taxon>Leersia</taxon>
    </lineage>
</organism>
<keyword evidence="3" id="KW-1185">Reference proteome</keyword>
<keyword evidence="1" id="KW-0732">Signal</keyword>
<reference evidence="3" key="2">
    <citation type="submission" date="2013-12" db="EMBL/GenBank/DDBJ databases">
        <authorList>
            <person name="Yu Y."/>
            <person name="Lee S."/>
            <person name="de Baynast K."/>
            <person name="Wissotski M."/>
            <person name="Liu L."/>
            <person name="Talag J."/>
            <person name="Goicoechea J."/>
            <person name="Angelova A."/>
            <person name="Jetty R."/>
            <person name="Kudrna D."/>
            <person name="Golser W."/>
            <person name="Rivera L."/>
            <person name="Zhang J."/>
            <person name="Wing R."/>
        </authorList>
    </citation>
    <scope>NUCLEOTIDE SEQUENCE</scope>
</reference>
<accession>A0A0D9XT16</accession>
<proteinExistence type="predicted"/>
<feature type="signal peptide" evidence="1">
    <location>
        <begin position="1"/>
        <end position="23"/>
    </location>
</feature>
<name>A0A0D9XT16_9ORYZ</name>
<dbReference type="HOGENOM" id="CLU_169225_0_0_1"/>
<dbReference type="Proteomes" id="UP000032180">
    <property type="component" value="Chromosome 11"/>
</dbReference>
<evidence type="ECO:0000256" key="1">
    <source>
        <dbReference type="SAM" id="SignalP"/>
    </source>
</evidence>